<evidence type="ECO:0000313" key="10">
    <source>
        <dbReference type="Proteomes" id="UP000177521"/>
    </source>
</evidence>
<dbReference type="EMBL" id="MEWS01000035">
    <property type="protein sequence ID" value="OGC81712.1"/>
    <property type="molecule type" value="Genomic_DNA"/>
</dbReference>
<name>A0A1F4XJ36_9BACT</name>
<dbReference type="GO" id="GO:0003746">
    <property type="term" value="F:translation elongation factor activity"/>
    <property type="evidence" value="ECO:0007669"/>
    <property type="project" value="UniProtKB-UniRule"/>
</dbReference>
<dbReference type="CDD" id="cd14275">
    <property type="entry name" value="UBA_EF-Ts"/>
    <property type="match status" value="1"/>
</dbReference>
<dbReference type="PROSITE" id="PS01127">
    <property type="entry name" value="EF_TS_2"/>
    <property type="match status" value="1"/>
</dbReference>
<dbReference type="PANTHER" id="PTHR11741:SF0">
    <property type="entry name" value="ELONGATION FACTOR TS, MITOCHONDRIAL"/>
    <property type="match status" value="1"/>
</dbReference>
<evidence type="ECO:0000256" key="3">
    <source>
        <dbReference type="ARBA" id="ARBA00022768"/>
    </source>
</evidence>
<evidence type="ECO:0000256" key="6">
    <source>
        <dbReference type="RuleBase" id="RU000642"/>
    </source>
</evidence>
<keyword evidence="3 5" id="KW-0251">Elongation factor</keyword>
<evidence type="ECO:0000256" key="1">
    <source>
        <dbReference type="ARBA" id="ARBA00005532"/>
    </source>
</evidence>
<dbReference type="GO" id="GO:0005737">
    <property type="term" value="C:cytoplasm"/>
    <property type="evidence" value="ECO:0007669"/>
    <property type="project" value="UniProtKB-SubCell"/>
</dbReference>
<dbReference type="Gene3D" id="1.10.8.10">
    <property type="entry name" value="DNA helicase RuvA subunit, C-terminal domain"/>
    <property type="match status" value="1"/>
</dbReference>
<dbReference type="SUPFAM" id="SSF46934">
    <property type="entry name" value="UBA-like"/>
    <property type="match status" value="1"/>
</dbReference>
<protein>
    <recommendedName>
        <fullName evidence="2 5">Elongation factor Ts</fullName>
        <shortName evidence="5">EF-Ts</shortName>
    </recommendedName>
</protein>
<dbReference type="InterPro" id="IPR009060">
    <property type="entry name" value="UBA-like_sf"/>
</dbReference>
<proteinExistence type="inferred from homology"/>
<keyword evidence="5" id="KW-0963">Cytoplasm</keyword>
<gene>
    <name evidence="5" type="primary">tsf</name>
    <name evidence="9" type="ORF">A2788_01065</name>
</gene>
<dbReference type="InterPro" id="IPR018101">
    <property type="entry name" value="Transl_elong_Ts_CS"/>
</dbReference>
<dbReference type="Gene3D" id="3.30.479.20">
    <property type="entry name" value="Elongation factor Ts, dimerisation domain"/>
    <property type="match status" value="1"/>
</dbReference>
<dbReference type="InterPro" id="IPR001816">
    <property type="entry name" value="Transl_elong_EFTs/EF1B"/>
</dbReference>
<dbReference type="NCBIfam" id="TIGR00116">
    <property type="entry name" value="tsf"/>
    <property type="match status" value="1"/>
</dbReference>
<evidence type="ECO:0000256" key="5">
    <source>
        <dbReference type="HAMAP-Rule" id="MF_00050"/>
    </source>
</evidence>
<dbReference type="InterPro" id="IPR036402">
    <property type="entry name" value="EF-Ts_dimer_sf"/>
</dbReference>
<dbReference type="Proteomes" id="UP000177521">
    <property type="component" value="Unassembled WGS sequence"/>
</dbReference>
<dbReference type="Gene3D" id="1.10.286.20">
    <property type="match status" value="1"/>
</dbReference>
<accession>A0A1F4XJ36</accession>
<feature type="region of interest" description="Involved in Mg(2+) ion dislocation from EF-Tu" evidence="5">
    <location>
        <begin position="82"/>
        <end position="85"/>
    </location>
</feature>
<dbReference type="FunFam" id="1.10.286.20:FF:000001">
    <property type="entry name" value="Elongation factor Ts"/>
    <property type="match status" value="1"/>
</dbReference>
<evidence type="ECO:0000313" key="9">
    <source>
        <dbReference type="EMBL" id="OGC81712.1"/>
    </source>
</evidence>
<organism evidence="9 10">
    <name type="scientific">Candidatus Abawacabacteria bacterium RIFCSPHIGHO2_01_FULL_46_8</name>
    <dbReference type="NCBI Taxonomy" id="1817815"/>
    <lineage>
        <taxon>Bacteria</taxon>
        <taxon>Candidatus Abawacaibacteriota</taxon>
    </lineage>
</organism>
<sequence length="198" mass="21627">MAEIAADKVQKLRVATGVGMMTCKKALEEAEGDFDNAINILRKAGEAKAAKRAERVANQGIIASYTHAGGRIVTMLELNCETDFVARNEEFKELAHDLAMQVAANNPSYLNPEDVPTDVIAQETEVFRCQLKEEGKPAAVIAKIIPGKLEKFYAENCLSKQPFIKDDSLTVGQKLNEAIAKIGEKISIGRFARFEIGA</sequence>
<reference evidence="9 10" key="1">
    <citation type="journal article" date="2016" name="Nat. Commun.">
        <title>Thousands of microbial genomes shed light on interconnected biogeochemical processes in an aquifer system.</title>
        <authorList>
            <person name="Anantharaman K."/>
            <person name="Brown C.T."/>
            <person name="Hug L.A."/>
            <person name="Sharon I."/>
            <person name="Castelle C.J."/>
            <person name="Probst A.J."/>
            <person name="Thomas B.C."/>
            <person name="Singh A."/>
            <person name="Wilkins M.J."/>
            <person name="Karaoz U."/>
            <person name="Brodie E.L."/>
            <person name="Williams K.H."/>
            <person name="Hubbard S.S."/>
            <person name="Banfield J.F."/>
        </authorList>
    </citation>
    <scope>NUCLEOTIDE SEQUENCE [LARGE SCALE GENOMIC DNA]</scope>
</reference>
<dbReference type="Pfam" id="PF00889">
    <property type="entry name" value="EF_TS"/>
    <property type="match status" value="1"/>
</dbReference>
<evidence type="ECO:0000256" key="4">
    <source>
        <dbReference type="ARBA" id="ARBA00022917"/>
    </source>
</evidence>
<evidence type="ECO:0000256" key="2">
    <source>
        <dbReference type="ARBA" id="ARBA00016956"/>
    </source>
</evidence>
<dbReference type="HAMAP" id="MF_00050">
    <property type="entry name" value="EF_Ts"/>
    <property type="match status" value="1"/>
</dbReference>
<feature type="domain" description="Translation elongation factor EFTs/EF1B dimerisation" evidence="8">
    <location>
        <begin position="93"/>
        <end position="197"/>
    </location>
</feature>
<dbReference type="FunFam" id="1.10.8.10:FF:000001">
    <property type="entry name" value="Elongation factor Ts"/>
    <property type="match status" value="1"/>
</dbReference>
<keyword evidence="4 5" id="KW-0648">Protein biosynthesis</keyword>
<comment type="similarity">
    <text evidence="1 5 6">Belongs to the EF-Ts family.</text>
</comment>
<comment type="function">
    <text evidence="5 6">Associates with the EF-Tu.GDP complex and induces the exchange of GDP to GTP. It remains bound to the aminoacyl-tRNA.EF-Tu.GTP complex up to the GTP hydrolysis stage on the ribosome.</text>
</comment>
<evidence type="ECO:0000259" key="8">
    <source>
        <dbReference type="Pfam" id="PF00889"/>
    </source>
</evidence>
<dbReference type="AlphaFoldDB" id="A0A1F4XJ36"/>
<comment type="subcellular location">
    <subcellularLocation>
        <location evidence="5 7">Cytoplasm</location>
    </subcellularLocation>
</comment>
<dbReference type="SUPFAM" id="SSF54713">
    <property type="entry name" value="Elongation factor Ts (EF-Ts), dimerisation domain"/>
    <property type="match status" value="1"/>
</dbReference>
<evidence type="ECO:0000256" key="7">
    <source>
        <dbReference type="RuleBase" id="RU000643"/>
    </source>
</evidence>
<dbReference type="PANTHER" id="PTHR11741">
    <property type="entry name" value="ELONGATION FACTOR TS"/>
    <property type="match status" value="1"/>
</dbReference>
<comment type="caution">
    <text evidence="9">The sequence shown here is derived from an EMBL/GenBank/DDBJ whole genome shotgun (WGS) entry which is preliminary data.</text>
</comment>
<dbReference type="InterPro" id="IPR014039">
    <property type="entry name" value="Transl_elong_EFTs/EF1B_dimer"/>
</dbReference>